<evidence type="ECO:0000313" key="3">
    <source>
        <dbReference type="EMBL" id="JAD48768.1"/>
    </source>
</evidence>
<reference evidence="3" key="2">
    <citation type="journal article" date="2015" name="Data Brief">
        <title>Shoot transcriptome of the giant reed, Arundo donax.</title>
        <authorList>
            <person name="Barrero R.A."/>
            <person name="Guerrero F.D."/>
            <person name="Moolhuijzen P."/>
            <person name="Goolsby J.A."/>
            <person name="Tidwell J."/>
            <person name="Bellgard S.E."/>
            <person name="Bellgard M.I."/>
        </authorList>
    </citation>
    <scope>NUCLEOTIDE SEQUENCE</scope>
    <source>
        <tissue evidence="3">Shoot tissue taken approximately 20 cm above the soil surface</tissue>
    </source>
</reference>
<organism evidence="3">
    <name type="scientific">Arundo donax</name>
    <name type="common">Giant reed</name>
    <name type="synonym">Donax arundinaceus</name>
    <dbReference type="NCBI Taxonomy" id="35708"/>
    <lineage>
        <taxon>Eukaryota</taxon>
        <taxon>Viridiplantae</taxon>
        <taxon>Streptophyta</taxon>
        <taxon>Embryophyta</taxon>
        <taxon>Tracheophyta</taxon>
        <taxon>Spermatophyta</taxon>
        <taxon>Magnoliopsida</taxon>
        <taxon>Liliopsida</taxon>
        <taxon>Poales</taxon>
        <taxon>Poaceae</taxon>
        <taxon>PACMAD clade</taxon>
        <taxon>Arundinoideae</taxon>
        <taxon>Arundineae</taxon>
        <taxon>Arundo</taxon>
    </lineage>
</organism>
<dbReference type="EMBL" id="GBRH01249127">
    <property type="protein sequence ID" value="JAD48768.1"/>
    <property type="molecule type" value="Transcribed_RNA"/>
</dbReference>
<protein>
    <submittedName>
        <fullName evidence="3">Uncharacterized protein</fullName>
    </submittedName>
</protein>
<feature type="region of interest" description="Disordered" evidence="1">
    <location>
        <begin position="41"/>
        <end position="61"/>
    </location>
</feature>
<sequence length="61" mass="6665">MRGSRLIGCSLCFVSFFVFPTRPASEDRKISVATPELVGEEDGLEATPLHPMAIGKDQEIN</sequence>
<proteinExistence type="predicted"/>
<accession>A0A0A9AFW2</accession>
<feature type="signal peptide" evidence="2">
    <location>
        <begin position="1"/>
        <end position="23"/>
    </location>
</feature>
<evidence type="ECO:0000256" key="1">
    <source>
        <dbReference type="SAM" id="MobiDB-lite"/>
    </source>
</evidence>
<feature type="chain" id="PRO_5002062546" evidence="2">
    <location>
        <begin position="24"/>
        <end position="61"/>
    </location>
</feature>
<name>A0A0A9AFW2_ARUDO</name>
<keyword evidence="2" id="KW-0732">Signal</keyword>
<dbReference type="AlphaFoldDB" id="A0A0A9AFW2"/>
<reference evidence="3" key="1">
    <citation type="submission" date="2014-09" db="EMBL/GenBank/DDBJ databases">
        <authorList>
            <person name="Magalhaes I.L.F."/>
            <person name="Oliveira U."/>
            <person name="Santos F.R."/>
            <person name="Vidigal T.H.D.A."/>
            <person name="Brescovit A.D."/>
            <person name="Santos A.J."/>
        </authorList>
    </citation>
    <scope>NUCLEOTIDE SEQUENCE</scope>
    <source>
        <tissue evidence="3">Shoot tissue taken approximately 20 cm above the soil surface</tissue>
    </source>
</reference>
<evidence type="ECO:0000256" key="2">
    <source>
        <dbReference type="SAM" id="SignalP"/>
    </source>
</evidence>